<reference evidence="2" key="1">
    <citation type="submission" date="2006-06" db="EMBL/GenBank/DDBJ databases">
        <title>Complete sequence of Trichodesmium erythraeum IMS101.</title>
        <authorList>
            <consortium name="US DOE Joint Genome Institute"/>
            <person name="Copeland A."/>
            <person name="Lucas S."/>
            <person name="Lapidus A."/>
            <person name="Barry K."/>
            <person name="Detter J.C."/>
            <person name="Glavina del Rio T."/>
            <person name="Hammon N."/>
            <person name="Israni S."/>
            <person name="Dalin E."/>
            <person name="Tice H."/>
            <person name="Pitluck S."/>
            <person name="Kiss H."/>
            <person name="Munk A.C."/>
            <person name="Brettin T."/>
            <person name="Bruce D."/>
            <person name="Han C."/>
            <person name="Tapia R."/>
            <person name="Gilna P."/>
            <person name="Schmutz J."/>
            <person name="Larimer F."/>
            <person name="Land M."/>
            <person name="Hauser L."/>
            <person name="Kyrpides N."/>
            <person name="Kim E."/>
            <person name="Richardson P."/>
        </authorList>
    </citation>
    <scope>NUCLEOTIDE SEQUENCE [LARGE SCALE GENOMIC DNA]</scope>
    <source>
        <strain evidence="2">IMS101</strain>
    </source>
</reference>
<proteinExistence type="predicted"/>
<dbReference type="AlphaFoldDB" id="Q113T8"/>
<evidence type="ECO:0000256" key="1">
    <source>
        <dbReference type="SAM" id="MobiDB-lite"/>
    </source>
</evidence>
<dbReference type="STRING" id="203124.Tery_1985"/>
<organism evidence="2">
    <name type="scientific">Trichodesmium erythraeum (strain IMS101)</name>
    <dbReference type="NCBI Taxonomy" id="203124"/>
    <lineage>
        <taxon>Bacteria</taxon>
        <taxon>Bacillati</taxon>
        <taxon>Cyanobacteriota</taxon>
        <taxon>Cyanophyceae</taxon>
        <taxon>Oscillatoriophycideae</taxon>
        <taxon>Oscillatoriales</taxon>
        <taxon>Microcoleaceae</taxon>
        <taxon>Trichodesmium</taxon>
    </lineage>
</organism>
<dbReference type="InterPro" id="IPR010328">
    <property type="entry name" value="DUF928"/>
</dbReference>
<gene>
    <name evidence="2" type="ordered locus">Tery_1985</name>
</gene>
<dbReference type="RefSeq" id="WP_011611609.1">
    <property type="nucleotide sequence ID" value="NC_008312.1"/>
</dbReference>
<dbReference type="Pfam" id="PF06051">
    <property type="entry name" value="DUF928"/>
    <property type="match status" value="1"/>
</dbReference>
<dbReference type="EMBL" id="CP000393">
    <property type="protein sequence ID" value="ABG51236.1"/>
    <property type="molecule type" value="Genomic_DNA"/>
</dbReference>
<dbReference type="HOGENOM" id="CLU_1488392_0_0_3"/>
<dbReference type="OrthoDB" id="467321at2"/>
<accession>Q113T8</accession>
<evidence type="ECO:0008006" key="3">
    <source>
        <dbReference type="Google" id="ProtNLM"/>
    </source>
</evidence>
<name>Q113T8_TRIEI</name>
<protein>
    <recommendedName>
        <fullName evidence="3">DUF928 domain-containing protein</fullName>
    </recommendedName>
</protein>
<evidence type="ECO:0000313" key="2">
    <source>
        <dbReference type="EMBL" id="ABG51236.1"/>
    </source>
</evidence>
<dbReference type="eggNOG" id="COG3087">
    <property type="taxonomic scope" value="Bacteria"/>
</dbReference>
<sequence>MSIHHIKLLSFLKPKTFILTLLFLGLSTVFLSRGAFANVTPKTDEGTENSIPGGTRGTPCFSGKKKTITPLVPKKNKKPELKVTLVSHPKMFIYVPENKAIVGEFILKDSSQKKVYQNKALLPESQGIINIKIPREQPELKVGTTYNWKLRLICETPSRRSRMEGSIPRVNPSKYLTKKLQ</sequence>
<dbReference type="KEGG" id="ter:Tery_1985"/>
<feature type="region of interest" description="Disordered" evidence="1">
    <location>
        <begin position="162"/>
        <end position="181"/>
    </location>
</feature>